<accession>A0A7G2IHH1</accession>
<evidence type="ECO:0000256" key="1">
    <source>
        <dbReference type="SAM" id="Coils"/>
    </source>
</evidence>
<feature type="coiled-coil region" evidence="1">
    <location>
        <begin position="206"/>
        <end position="240"/>
    </location>
</feature>
<dbReference type="EMBL" id="CBUC010000160">
    <property type="protein sequence ID" value="CDJ26452.1"/>
    <property type="molecule type" value="Genomic_DNA"/>
</dbReference>
<evidence type="ECO:0000313" key="2">
    <source>
        <dbReference type="EMBL" id="CDJ26452.1"/>
    </source>
</evidence>
<reference evidence="2" key="1">
    <citation type="journal article" date="2014" name="Science">
        <title>Structural and functional partitioning of bread wheat chromosome 3B.</title>
        <authorList>
            <person name="Choulet F."/>
            <person name="Alberti A."/>
            <person name="Theil S."/>
            <person name="Glover N."/>
            <person name="Barbe V."/>
            <person name="Daron J."/>
            <person name="Pingault L."/>
            <person name="Sourdille P."/>
            <person name="Couloux A."/>
            <person name="Paux E."/>
            <person name="Leroy P."/>
            <person name="Mangenot S."/>
            <person name="Guilhot N."/>
            <person name="Le Gouis J."/>
            <person name="Balfourier F."/>
            <person name="Alaux M."/>
            <person name="Jamilloux V."/>
            <person name="Poulain J."/>
            <person name="Durand C."/>
            <person name="Bellec A."/>
            <person name="Gaspin C."/>
            <person name="Safar J."/>
            <person name="Dolezel J."/>
            <person name="Rogers J."/>
            <person name="Vandepoele K."/>
            <person name="Aury J.M."/>
            <person name="Mayer K."/>
            <person name="Berges H."/>
            <person name="Quesneville H."/>
            <person name="Wincker P."/>
            <person name="Feuillet C."/>
        </authorList>
    </citation>
    <scope>NUCLEOTIDE SEQUENCE [LARGE SCALE GENOMIC DNA]</scope>
</reference>
<sequence>MTAVELGRKAGWEMMGHRGTRVASGYVSRTNQSSIRIKYGIAMVKRKSKSCSEIKKKKQRNAYEHAQSLSCDEEFWDKEQQEMYLQIYKKAEVFAHRSVHLSDNIDTKYEKLGLKGNRGACGDILLRLTRAIYTEAPFDIANFLLSEMCIIIEDPNHKLPYGPYIFSLLRHLKIINDESIGETCSLRAYNPLAMKKSKKSVIVQLEKKVESLLATFIKRMDELERKVEEFDKRIKDVETLLKGSSDIVFRRRGGN</sequence>
<gene>
    <name evidence="2" type="ORF">TRAES_3BF100400010CFD_c1</name>
</gene>
<comment type="caution">
    <text evidence="2">The sequence shown here is derived from an EMBL/GenBank/DDBJ whole genome shotgun (WGS) entry which is preliminary data.</text>
</comment>
<organism evidence="2">
    <name type="scientific">Triticum aestivum</name>
    <name type="common">Wheat</name>
    <dbReference type="NCBI Taxonomy" id="4565"/>
    <lineage>
        <taxon>Eukaryota</taxon>
        <taxon>Viridiplantae</taxon>
        <taxon>Streptophyta</taxon>
        <taxon>Embryophyta</taxon>
        <taxon>Tracheophyta</taxon>
        <taxon>Spermatophyta</taxon>
        <taxon>Magnoliopsida</taxon>
        <taxon>Liliopsida</taxon>
        <taxon>Poales</taxon>
        <taxon>Poaceae</taxon>
        <taxon>BOP clade</taxon>
        <taxon>Pooideae</taxon>
        <taxon>Triticodae</taxon>
        <taxon>Triticeae</taxon>
        <taxon>Triticinae</taxon>
        <taxon>Triticum</taxon>
    </lineage>
</organism>
<keyword evidence="1" id="KW-0175">Coiled coil</keyword>
<name>A0A7G2IHH1_WHEAT</name>
<protein>
    <submittedName>
        <fullName evidence="2">(bread wheat) hypothetical protein</fullName>
    </submittedName>
</protein>
<dbReference type="AlphaFoldDB" id="A0A7G2IHH1"/>
<proteinExistence type="predicted"/>